<dbReference type="Proteomes" id="UP000028725">
    <property type="component" value="Unassembled WGS sequence"/>
</dbReference>
<name>A0A085W6E7_9BACT</name>
<keyword evidence="2" id="KW-1185">Reference proteome</keyword>
<dbReference type="PATRIC" id="fig|394096.3.peg.7180"/>
<dbReference type="STRING" id="394096.DB31_2853"/>
<comment type="caution">
    <text evidence="1">The sequence shown here is derived from an EMBL/GenBank/DDBJ whole genome shotgun (WGS) entry which is preliminary data.</text>
</comment>
<reference evidence="1 2" key="1">
    <citation type="submission" date="2014-04" db="EMBL/GenBank/DDBJ databases">
        <title>Genome assembly of Hyalangium minutum DSM 14724.</title>
        <authorList>
            <person name="Sharma G."/>
            <person name="Subramanian S."/>
        </authorList>
    </citation>
    <scope>NUCLEOTIDE SEQUENCE [LARGE SCALE GENOMIC DNA]</scope>
    <source>
        <strain evidence="1 2">DSM 14724</strain>
    </source>
</reference>
<gene>
    <name evidence="1" type="ORF">DB31_2853</name>
</gene>
<proteinExistence type="predicted"/>
<sequence>MALALLAAGLVLFLWPTPELPVQEAITRKIIAMTRAAEEKDVAGVMEGVSERFKAGRGFSKEQVRGVLVAQVLRGQWVRIFHTGLEVTEVSPTRGDFTVRFIFARSEARELEQLAKESVVDAWSVEGSFEKEQDGEWRVVEARDRRLDPRDLF</sequence>
<evidence type="ECO:0000313" key="1">
    <source>
        <dbReference type="EMBL" id="KFE63260.1"/>
    </source>
</evidence>
<accession>A0A085W6E7</accession>
<dbReference type="EMBL" id="JMCB01000018">
    <property type="protein sequence ID" value="KFE63260.1"/>
    <property type="molecule type" value="Genomic_DNA"/>
</dbReference>
<dbReference type="AlphaFoldDB" id="A0A085W6E7"/>
<protein>
    <submittedName>
        <fullName evidence="1">Uncharacterized protein</fullName>
    </submittedName>
</protein>
<organism evidence="1 2">
    <name type="scientific">Hyalangium minutum</name>
    <dbReference type="NCBI Taxonomy" id="394096"/>
    <lineage>
        <taxon>Bacteria</taxon>
        <taxon>Pseudomonadati</taxon>
        <taxon>Myxococcota</taxon>
        <taxon>Myxococcia</taxon>
        <taxon>Myxococcales</taxon>
        <taxon>Cystobacterineae</taxon>
        <taxon>Archangiaceae</taxon>
        <taxon>Hyalangium</taxon>
    </lineage>
</organism>
<evidence type="ECO:0000313" key="2">
    <source>
        <dbReference type="Proteomes" id="UP000028725"/>
    </source>
</evidence>